<keyword evidence="2" id="KW-1133">Transmembrane helix</keyword>
<keyword evidence="2" id="KW-0812">Transmembrane</keyword>
<dbReference type="RefSeq" id="WP_144764709.1">
    <property type="nucleotide sequence ID" value="NZ_BPQI01000004.1"/>
</dbReference>
<accession>A0A564FY20</accession>
<evidence type="ECO:0000256" key="2">
    <source>
        <dbReference type="SAM" id="Phobius"/>
    </source>
</evidence>
<sequence>MFHLDRYTLNARVLPMLVVAFPLVLAAYPWLPAEAFAKDDWVGIALKTISTGAGATVLATLLSFPARTFGTRLEERLWREWGGAPSMQYLRYRHSELDRRQTAILHTKIARLDPSLHVPSAEEEERDPAGADQCYESMVRVLRARTWGPKNFPLLFDENVSYGFRRNLLGMRPFGLAISLVGIISGAIAIWLGHFAWPIVALCAVAGIYVLANGPRELRKQAERYARRLFETVDRLLPAPAATHAKEPEAKPRRKSSKQAAGETTGT</sequence>
<feature type="transmembrane region" description="Helical" evidence="2">
    <location>
        <begin position="12"/>
        <end position="31"/>
    </location>
</feature>
<feature type="transmembrane region" description="Helical" evidence="2">
    <location>
        <begin position="174"/>
        <end position="191"/>
    </location>
</feature>
<evidence type="ECO:0000313" key="5">
    <source>
        <dbReference type="Proteomes" id="UP000401717"/>
    </source>
</evidence>
<dbReference type="EMBL" id="BPQI01000004">
    <property type="protein sequence ID" value="GJD54348.1"/>
    <property type="molecule type" value="Genomic_DNA"/>
</dbReference>
<feature type="compositionally biased region" description="Polar residues" evidence="1">
    <location>
        <begin position="258"/>
        <end position="267"/>
    </location>
</feature>
<organism evidence="4 5">
    <name type="scientific">Methylobacterium dankookense</name>
    <dbReference type="NCBI Taxonomy" id="560405"/>
    <lineage>
        <taxon>Bacteria</taxon>
        <taxon>Pseudomonadati</taxon>
        <taxon>Pseudomonadota</taxon>
        <taxon>Alphaproteobacteria</taxon>
        <taxon>Hyphomicrobiales</taxon>
        <taxon>Methylobacteriaceae</taxon>
        <taxon>Methylobacterium</taxon>
    </lineage>
</organism>
<evidence type="ECO:0000313" key="3">
    <source>
        <dbReference type="EMBL" id="GJD54348.1"/>
    </source>
</evidence>
<name>A0A564FY20_9HYPH</name>
<dbReference type="Proteomes" id="UP000401717">
    <property type="component" value="Unassembled WGS sequence"/>
</dbReference>
<proteinExistence type="predicted"/>
<reference evidence="4 5" key="1">
    <citation type="submission" date="2019-06" db="EMBL/GenBank/DDBJ databases">
        <authorList>
            <person name="Rodrigo-Torres L."/>
            <person name="Arahal R. D."/>
            <person name="Lucena T."/>
        </authorList>
    </citation>
    <scope>NUCLEOTIDE SEQUENCE [LARGE SCALE GENOMIC DNA]</scope>
    <source>
        <strain evidence="4 5">SW08-7</strain>
    </source>
</reference>
<feature type="region of interest" description="Disordered" evidence="1">
    <location>
        <begin position="239"/>
        <end position="267"/>
    </location>
</feature>
<gene>
    <name evidence="3" type="ORF">IFDJLNFL_0219</name>
    <name evidence="4" type="ORF">MTDSW087_02741</name>
</gene>
<evidence type="ECO:0000313" key="4">
    <source>
        <dbReference type="EMBL" id="VUF13043.1"/>
    </source>
</evidence>
<evidence type="ECO:0000256" key="1">
    <source>
        <dbReference type="SAM" id="MobiDB-lite"/>
    </source>
</evidence>
<evidence type="ECO:0000313" key="6">
    <source>
        <dbReference type="Proteomes" id="UP001055303"/>
    </source>
</evidence>
<reference evidence="3" key="3">
    <citation type="submission" date="2021-08" db="EMBL/GenBank/DDBJ databases">
        <authorList>
            <person name="Tani A."/>
            <person name="Ola A."/>
            <person name="Ogura Y."/>
            <person name="Katsura K."/>
            <person name="Hayashi T."/>
        </authorList>
    </citation>
    <scope>NUCLEOTIDE SEQUENCE</scope>
    <source>
        <strain evidence="3">DSM 22415</strain>
    </source>
</reference>
<dbReference type="AlphaFoldDB" id="A0A564FY20"/>
<dbReference type="EMBL" id="CABFVH010000015">
    <property type="protein sequence ID" value="VUF13043.1"/>
    <property type="molecule type" value="Genomic_DNA"/>
</dbReference>
<dbReference type="OrthoDB" id="2083198at2"/>
<protein>
    <submittedName>
        <fullName evidence="4">Uncharacterized protein</fullName>
    </submittedName>
</protein>
<keyword evidence="2" id="KW-0472">Membrane</keyword>
<feature type="transmembrane region" description="Helical" evidence="2">
    <location>
        <begin position="197"/>
        <end position="214"/>
    </location>
</feature>
<reference evidence="3" key="2">
    <citation type="journal article" date="2021" name="Front. Microbiol.">
        <title>Comprehensive Comparative Genomics and Phenotyping of Methylobacterium Species.</title>
        <authorList>
            <person name="Alessa O."/>
            <person name="Ogura Y."/>
            <person name="Fujitani Y."/>
            <person name="Takami H."/>
            <person name="Hayashi T."/>
            <person name="Sahin N."/>
            <person name="Tani A."/>
        </authorList>
    </citation>
    <scope>NUCLEOTIDE SEQUENCE</scope>
    <source>
        <strain evidence="3">DSM 22415</strain>
    </source>
</reference>
<feature type="transmembrane region" description="Helical" evidence="2">
    <location>
        <begin position="43"/>
        <end position="64"/>
    </location>
</feature>
<keyword evidence="6" id="KW-1185">Reference proteome</keyword>
<dbReference type="Proteomes" id="UP001055303">
    <property type="component" value="Unassembled WGS sequence"/>
</dbReference>